<gene>
    <name evidence="2" type="ORF">GX356_07310</name>
</gene>
<evidence type="ECO:0000313" key="3">
    <source>
        <dbReference type="Proteomes" id="UP000568696"/>
    </source>
</evidence>
<name>A0A7X8MW28_9CORY</name>
<feature type="compositionally biased region" description="Acidic residues" evidence="1">
    <location>
        <begin position="1"/>
        <end position="27"/>
    </location>
</feature>
<feature type="region of interest" description="Disordered" evidence="1">
    <location>
        <begin position="1"/>
        <end position="34"/>
    </location>
</feature>
<comment type="caution">
    <text evidence="2">The sequence shown here is derived from an EMBL/GenBank/DDBJ whole genome shotgun (WGS) entry which is preliminary data.</text>
</comment>
<reference evidence="2 3" key="1">
    <citation type="journal article" date="2020" name="Biotechnol. Biofuels">
        <title>New insights from the biogas microbiome by comprehensive genome-resolved metagenomics of nearly 1600 species originating from multiple anaerobic digesters.</title>
        <authorList>
            <person name="Campanaro S."/>
            <person name="Treu L."/>
            <person name="Rodriguez-R L.M."/>
            <person name="Kovalovszki A."/>
            <person name="Ziels R.M."/>
            <person name="Maus I."/>
            <person name="Zhu X."/>
            <person name="Kougias P.G."/>
            <person name="Basile A."/>
            <person name="Luo G."/>
            <person name="Schluter A."/>
            <person name="Konstantinidis K.T."/>
            <person name="Angelidaki I."/>
        </authorList>
    </citation>
    <scope>NUCLEOTIDE SEQUENCE [LARGE SCALE GENOMIC DNA]</scope>
    <source>
        <strain evidence="2">AS23ysBPME_344</strain>
    </source>
</reference>
<sequence length="165" mass="18377">TEEETTTETTEEETVEEPTEEVVEEPAPEAAPVDPILEDLYQEPDPVQGGHEPTEAQRAEIEQLVHGVYQVETFHQWLRYFPDNTCHELLAAQGGAQAMDLNGIPDQRLADMPMYANANPHIASITDIQVDGDRASAVVTAVSAGQSETRTQRYLHEDGRWKFCS</sequence>
<evidence type="ECO:0000313" key="2">
    <source>
        <dbReference type="EMBL" id="NLP39505.1"/>
    </source>
</evidence>
<dbReference type="Proteomes" id="UP000568696">
    <property type="component" value="Unassembled WGS sequence"/>
</dbReference>
<organism evidence="2 3">
    <name type="scientific">Corynebacterium pollutisoli</name>
    <dbReference type="NCBI Taxonomy" id="1610489"/>
    <lineage>
        <taxon>Bacteria</taxon>
        <taxon>Bacillati</taxon>
        <taxon>Actinomycetota</taxon>
        <taxon>Actinomycetes</taxon>
        <taxon>Mycobacteriales</taxon>
        <taxon>Corynebacteriaceae</taxon>
        <taxon>Corynebacterium</taxon>
    </lineage>
</organism>
<feature type="non-terminal residue" evidence="2">
    <location>
        <position position="1"/>
    </location>
</feature>
<dbReference type="AlphaFoldDB" id="A0A7X8MW28"/>
<evidence type="ECO:0000256" key="1">
    <source>
        <dbReference type="SAM" id="MobiDB-lite"/>
    </source>
</evidence>
<accession>A0A7X8MW28</accession>
<protein>
    <recommendedName>
        <fullName evidence="4">DUF4878 domain-containing protein</fullName>
    </recommendedName>
</protein>
<evidence type="ECO:0008006" key="4">
    <source>
        <dbReference type="Google" id="ProtNLM"/>
    </source>
</evidence>
<dbReference type="EMBL" id="JAAYSN010000196">
    <property type="protein sequence ID" value="NLP39505.1"/>
    <property type="molecule type" value="Genomic_DNA"/>
</dbReference>
<proteinExistence type="predicted"/>